<feature type="domain" description="Methyl-accepting transducer" evidence="8">
    <location>
        <begin position="442"/>
        <end position="678"/>
    </location>
</feature>
<dbReference type="GO" id="GO:0005886">
    <property type="term" value="C:plasma membrane"/>
    <property type="evidence" value="ECO:0007669"/>
    <property type="project" value="UniProtKB-SubCell"/>
</dbReference>
<keyword evidence="12" id="KW-1185">Reference proteome</keyword>
<feature type="domain" description="T-SNARE coiled-coil homology" evidence="9">
    <location>
        <begin position="594"/>
        <end position="656"/>
    </location>
</feature>
<comment type="subcellular location">
    <subcellularLocation>
        <location evidence="1">Cell inner membrane</location>
        <topology evidence="1">Multi-pass membrane protein</topology>
    </subcellularLocation>
</comment>
<keyword evidence="2" id="KW-1003">Cell membrane</keyword>
<dbReference type="PANTHER" id="PTHR32089:SF112">
    <property type="entry name" value="LYSOZYME-LIKE PROTEIN-RELATED"/>
    <property type="match status" value="1"/>
</dbReference>
<dbReference type="Pfam" id="PF00015">
    <property type="entry name" value="MCPsignal"/>
    <property type="match status" value="1"/>
</dbReference>
<dbReference type="RefSeq" id="WP_111419061.1">
    <property type="nucleotide sequence ID" value="NZ_NPEX01000058.1"/>
</dbReference>
<feature type="region of interest" description="Disordered" evidence="6">
    <location>
        <begin position="447"/>
        <end position="482"/>
    </location>
</feature>
<evidence type="ECO:0000256" key="7">
    <source>
        <dbReference type="SAM" id="Phobius"/>
    </source>
</evidence>
<dbReference type="InterPro" id="IPR003660">
    <property type="entry name" value="HAMP_dom"/>
</dbReference>
<accession>A0A327L0U9</accession>
<evidence type="ECO:0000256" key="4">
    <source>
        <dbReference type="ARBA" id="ARBA00029447"/>
    </source>
</evidence>
<evidence type="ECO:0000256" key="3">
    <source>
        <dbReference type="ARBA" id="ARBA00023224"/>
    </source>
</evidence>
<dbReference type="SMART" id="SM00283">
    <property type="entry name" value="MA"/>
    <property type="match status" value="1"/>
</dbReference>
<dbReference type="SMART" id="SM00304">
    <property type="entry name" value="HAMP"/>
    <property type="match status" value="1"/>
</dbReference>
<dbReference type="Proteomes" id="UP000249130">
    <property type="component" value="Unassembled WGS sequence"/>
</dbReference>
<keyword evidence="7" id="KW-0812">Transmembrane</keyword>
<evidence type="ECO:0000313" key="12">
    <source>
        <dbReference type="Proteomes" id="UP000249130"/>
    </source>
</evidence>
<evidence type="ECO:0000313" key="11">
    <source>
        <dbReference type="EMBL" id="RAI44081.1"/>
    </source>
</evidence>
<keyword evidence="7" id="KW-0472">Membrane</keyword>
<dbReference type="PROSITE" id="PS50111">
    <property type="entry name" value="CHEMOTAXIS_TRANSDUC_2"/>
    <property type="match status" value="1"/>
</dbReference>
<evidence type="ECO:0000256" key="6">
    <source>
        <dbReference type="SAM" id="MobiDB-lite"/>
    </source>
</evidence>
<keyword evidence="2" id="KW-0997">Cell inner membrane</keyword>
<evidence type="ECO:0000256" key="1">
    <source>
        <dbReference type="ARBA" id="ARBA00004429"/>
    </source>
</evidence>
<evidence type="ECO:0000256" key="2">
    <source>
        <dbReference type="ARBA" id="ARBA00022519"/>
    </source>
</evidence>
<feature type="compositionally biased region" description="Polar residues" evidence="6">
    <location>
        <begin position="451"/>
        <end position="480"/>
    </location>
</feature>
<proteinExistence type="inferred from homology"/>
<keyword evidence="3 5" id="KW-0807">Transducer</keyword>
<dbReference type="Pfam" id="PF00672">
    <property type="entry name" value="HAMP"/>
    <property type="match status" value="1"/>
</dbReference>
<dbReference type="AlphaFoldDB" id="A0A327L0U9"/>
<dbReference type="PROSITE" id="PS50885">
    <property type="entry name" value="HAMP"/>
    <property type="match status" value="1"/>
</dbReference>
<dbReference type="Gene3D" id="1.10.287.950">
    <property type="entry name" value="Methyl-accepting chemotaxis protein"/>
    <property type="match status" value="1"/>
</dbReference>
<comment type="caution">
    <text evidence="11">The sequence shown here is derived from an EMBL/GenBank/DDBJ whole genome shotgun (WGS) entry which is preliminary data.</text>
</comment>
<evidence type="ECO:0000259" key="8">
    <source>
        <dbReference type="PROSITE" id="PS50111"/>
    </source>
</evidence>
<dbReference type="PANTHER" id="PTHR32089">
    <property type="entry name" value="METHYL-ACCEPTING CHEMOTAXIS PROTEIN MCPB"/>
    <property type="match status" value="1"/>
</dbReference>
<dbReference type="CDD" id="cd06225">
    <property type="entry name" value="HAMP"/>
    <property type="match status" value="1"/>
</dbReference>
<organism evidence="11 12">
    <name type="scientific">Rhodoplanes roseus</name>
    <dbReference type="NCBI Taxonomy" id="29409"/>
    <lineage>
        <taxon>Bacteria</taxon>
        <taxon>Pseudomonadati</taxon>
        <taxon>Pseudomonadota</taxon>
        <taxon>Alphaproteobacteria</taxon>
        <taxon>Hyphomicrobiales</taxon>
        <taxon>Nitrobacteraceae</taxon>
        <taxon>Rhodoplanes</taxon>
    </lineage>
</organism>
<reference evidence="11 12" key="1">
    <citation type="submission" date="2017-07" db="EMBL/GenBank/DDBJ databases">
        <title>Draft Genome Sequences of Select Purple Nonsulfur Bacteria.</title>
        <authorList>
            <person name="Lasarre B."/>
            <person name="Mckinlay J.B."/>
        </authorList>
    </citation>
    <scope>NUCLEOTIDE SEQUENCE [LARGE SCALE GENOMIC DNA]</scope>
    <source>
        <strain evidence="11 12">DSM 5909</strain>
    </source>
</reference>
<dbReference type="EMBL" id="NPEX01000058">
    <property type="protein sequence ID" value="RAI44081.1"/>
    <property type="molecule type" value="Genomic_DNA"/>
</dbReference>
<gene>
    <name evidence="11" type="ORF">CH341_10865</name>
</gene>
<keyword evidence="7" id="KW-1133">Transmembrane helix</keyword>
<feature type="domain" description="HAMP" evidence="10">
    <location>
        <begin position="349"/>
        <end position="402"/>
    </location>
</feature>
<feature type="transmembrane region" description="Helical" evidence="7">
    <location>
        <begin position="326"/>
        <end position="347"/>
    </location>
</feature>
<dbReference type="InterPro" id="IPR000727">
    <property type="entry name" value="T_SNARE_dom"/>
</dbReference>
<comment type="similarity">
    <text evidence="4">Belongs to the methyl-accepting chemotaxis (MCP) protein family.</text>
</comment>
<dbReference type="OrthoDB" id="8456673at2"/>
<evidence type="ECO:0000259" key="9">
    <source>
        <dbReference type="PROSITE" id="PS50192"/>
    </source>
</evidence>
<name>A0A327L0U9_9BRAD</name>
<dbReference type="PROSITE" id="PS50192">
    <property type="entry name" value="T_SNARE"/>
    <property type="match status" value="1"/>
</dbReference>
<evidence type="ECO:0000259" key="10">
    <source>
        <dbReference type="PROSITE" id="PS50885"/>
    </source>
</evidence>
<dbReference type="SUPFAM" id="SSF58104">
    <property type="entry name" value="Methyl-accepting chemotaxis protein (MCP) signaling domain"/>
    <property type="match status" value="1"/>
</dbReference>
<evidence type="ECO:0000256" key="5">
    <source>
        <dbReference type="PROSITE-ProRule" id="PRU00284"/>
    </source>
</evidence>
<dbReference type="GO" id="GO:0007165">
    <property type="term" value="P:signal transduction"/>
    <property type="evidence" value="ECO:0007669"/>
    <property type="project" value="UniProtKB-KW"/>
</dbReference>
<dbReference type="Gene3D" id="6.10.340.10">
    <property type="match status" value="1"/>
</dbReference>
<dbReference type="InterPro" id="IPR004089">
    <property type="entry name" value="MCPsignal_dom"/>
</dbReference>
<evidence type="ECO:0008006" key="13">
    <source>
        <dbReference type="Google" id="ProtNLM"/>
    </source>
</evidence>
<protein>
    <recommendedName>
        <fullName evidence="13">Methyl-accepting chemotaxis protein</fullName>
    </recommendedName>
</protein>
<sequence length="698" mass="74006">MFSRISSNVLLTSVIALMASVIVFVVATSAWDAWRVHATATRLADVADVSRDMFRAMANIRLNRSRTLRALNHEGLSTREELAQIEEARTTGMASLQGTLRLLPSIAFPNRDAAVRDLTQLTTTLQALDKEAAADSVKPKRERRAGLARELQTTTDALMERLPRINESLDQIARNRDAVIDQLMMVKDAGWMIRSDFGDISATISNALAYKQHLAPAALQKLSGSIARAGAGWDILDRIRVGLPADSPVTRGIDKARTGYLDAGFVATRDRIMAMLAGSDAITMPSSEWRQESVPRLDLIAAIPETALDVAGEYAQAQKSAARTNLIVRIALLIGALALAAGGILIVSRRVIRPLQRIQGAMVQVAEGDLATEVPYRDRQDEIGSLAAALATFKQNAVEKARIEEEQQKRREGAAHRQEAIERHIAEFEAGIGGALEALGSAAVEMRRTSEGLTSTAEQTNGQAREAASSSGDASQNVQTVAAASEELSSSISEISRQVSHAATVAKRAVAETQETDTTVQGLTEAAHKIGEIVSLITAIASQTNLLALNATIEAARAGEAGKGFAVVASEVKTLAGQTAKATEDISGQVGAIRDVADQALAAMRRIGTTIAEVSNVASSIAAAVEEQGAATAEITRNTQAAARRTQNVSDNIAGVRSCADQTGTAASGVRSSAEVLSLQADTLRSEVDGFLKKIRAA</sequence>